<dbReference type="InterPro" id="IPR009003">
    <property type="entry name" value="Peptidase_S1_PA"/>
</dbReference>
<dbReference type="PANTHER" id="PTHR24258">
    <property type="entry name" value="SERINE PROTEASE-RELATED"/>
    <property type="match status" value="1"/>
</dbReference>
<feature type="compositionally biased region" description="Low complexity" evidence="4">
    <location>
        <begin position="83"/>
        <end position="100"/>
    </location>
</feature>
<reference evidence="6 7" key="1">
    <citation type="submission" date="2023-03" db="EMBL/GenBank/DDBJ databases">
        <title>High-quality genome of Scylla paramamosain provides insights in environmental adaptation.</title>
        <authorList>
            <person name="Zhang L."/>
        </authorList>
    </citation>
    <scope>NUCLEOTIDE SEQUENCE [LARGE SCALE GENOMIC DNA]</scope>
    <source>
        <strain evidence="6">LZ_2023a</strain>
        <tissue evidence="6">Muscle</tissue>
    </source>
</reference>
<keyword evidence="7" id="KW-1185">Reference proteome</keyword>
<dbReference type="Pfam" id="PF00089">
    <property type="entry name" value="Trypsin"/>
    <property type="match status" value="1"/>
</dbReference>
<dbReference type="InterPro" id="IPR001254">
    <property type="entry name" value="Trypsin_dom"/>
</dbReference>
<evidence type="ECO:0000256" key="2">
    <source>
        <dbReference type="ARBA" id="ARBA00022525"/>
    </source>
</evidence>
<evidence type="ECO:0000256" key="1">
    <source>
        <dbReference type="ARBA" id="ARBA00004613"/>
    </source>
</evidence>
<name>A0AAW0TJH3_SCYPA</name>
<comment type="subcellular location">
    <subcellularLocation>
        <location evidence="1">Secreted</location>
    </subcellularLocation>
</comment>
<feature type="domain" description="Peptidase S1" evidence="5">
    <location>
        <begin position="113"/>
        <end position="365"/>
    </location>
</feature>
<dbReference type="SUPFAM" id="SSF50494">
    <property type="entry name" value="Trypsin-like serine proteases"/>
    <property type="match status" value="1"/>
</dbReference>
<proteinExistence type="predicted"/>
<gene>
    <name evidence="6" type="ORF">O3P69_020052</name>
</gene>
<dbReference type="Proteomes" id="UP001487740">
    <property type="component" value="Unassembled WGS sequence"/>
</dbReference>
<dbReference type="Gene3D" id="2.40.10.10">
    <property type="entry name" value="Trypsin-like serine proteases"/>
    <property type="match status" value="2"/>
</dbReference>
<dbReference type="GO" id="GO:0005576">
    <property type="term" value="C:extracellular region"/>
    <property type="evidence" value="ECO:0007669"/>
    <property type="project" value="UniProtKB-SubCell"/>
</dbReference>
<comment type="caution">
    <text evidence="6">The sequence shown here is derived from an EMBL/GenBank/DDBJ whole genome shotgun (WGS) entry which is preliminary data.</text>
</comment>
<dbReference type="InterPro" id="IPR001314">
    <property type="entry name" value="Peptidase_S1A"/>
</dbReference>
<evidence type="ECO:0000313" key="6">
    <source>
        <dbReference type="EMBL" id="KAK8387868.1"/>
    </source>
</evidence>
<keyword evidence="2" id="KW-0964">Secreted</keyword>
<dbReference type="PRINTS" id="PR00722">
    <property type="entry name" value="CHYMOTRYPSIN"/>
</dbReference>
<evidence type="ECO:0000256" key="4">
    <source>
        <dbReference type="SAM" id="MobiDB-lite"/>
    </source>
</evidence>
<evidence type="ECO:0000313" key="7">
    <source>
        <dbReference type="Proteomes" id="UP001487740"/>
    </source>
</evidence>
<feature type="region of interest" description="Disordered" evidence="4">
    <location>
        <begin position="36"/>
        <end position="102"/>
    </location>
</feature>
<dbReference type="EMBL" id="JARAKH010000029">
    <property type="protein sequence ID" value="KAK8387868.1"/>
    <property type="molecule type" value="Genomic_DNA"/>
</dbReference>
<accession>A0AAW0TJH3</accession>
<dbReference type="FunFam" id="2.40.10.10:FF:000038">
    <property type="entry name" value="Serine protease"/>
    <property type="match status" value="1"/>
</dbReference>
<dbReference type="PROSITE" id="PS50240">
    <property type="entry name" value="TRYPSIN_DOM"/>
    <property type="match status" value="1"/>
</dbReference>
<sequence>MSTATSLWTAMVCWTSGETRHQCSRWTPASVLTVTSSAASLHRPPRPFRTSPSTTPTTTTSTTPTTESTTPRLSRNYTKSAVSSTTITTPTTTTEEPPISCGIRNSDGIVARIIGFQDGESQFGEFPWMVAVINSAPIMGIPSYRFVGGGTLIYPRVVLTAAHKVMHVNASQLVVRLGEWDTQKQQEPYPHQDIQVEKMVVHPKFFAPALLFDVALLFLKEEAVLAPHVNTLCLAEDLDTVDTSACVINGWGVDRFDMGEYQVVMKSLTLPLVSSPQCQNILRTTRLGKYFRLHPTFICAGWEKGKDACKGDGGGPLACPRKDGEPGQYLLVGITAWGIGCGEEGVPGVYVNVPYLYSWITDTATLHLTSTTTTEPTLPTQFYRSRLFS</sequence>
<feature type="compositionally biased region" description="Low complexity" evidence="4">
    <location>
        <begin position="48"/>
        <end position="75"/>
    </location>
</feature>
<dbReference type="AlphaFoldDB" id="A0AAW0TJH3"/>
<dbReference type="InterPro" id="IPR043504">
    <property type="entry name" value="Peptidase_S1_PA_chymotrypsin"/>
</dbReference>
<dbReference type="SMART" id="SM00020">
    <property type="entry name" value="Tryp_SPc"/>
    <property type="match status" value="1"/>
</dbReference>
<dbReference type="GO" id="GO:0006508">
    <property type="term" value="P:proteolysis"/>
    <property type="evidence" value="ECO:0007669"/>
    <property type="project" value="InterPro"/>
</dbReference>
<evidence type="ECO:0000256" key="3">
    <source>
        <dbReference type="ARBA" id="ARBA00023157"/>
    </source>
</evidence>
<dbReference type="CDD" id="cd00190">
    <property type="entry name" value="Tryp_SPc"/>
    <property type="match status" value="1"/>
</dbReference>
<organism evidence="6 7">
    <name type="scientific">Scylla paramamosain</name>
    <name type="common">Mud crab</name>
    <dbReference type="NCBI Taxonomy" id="85552"/>
    <lineage>
        <taxon>Eukaryota</taxon>
        <taxon>Metazoa</taxon>
        <taxon>Ecdysozoa</taxon>
        <taxon>Arthropoda</taxon>
        <taxon>Crustacea</taxon>
        <taxon>Multicrustacea</taxon>
        <taxon>Malacostraca</taxon>
        <taxon>Eumalacostraca</taxon>
        <taxon>Eucarida</taxon>
        <taxon>Decapoda</taxon>
        <taxon>Pleocyemata</taxon>
        <taxon>Brachyura</taxon>
        <taxon>Eubrachyura</taxon>
        <taxon>Portunoidea</taxon>
        <taxon>Portunidae</taxon>
        <taxon>Portuninae</taxon>
        <taxon>Scylla</taxon>
    </lineage>
</organism>
<dbReference type="PANTHER" id="PTHR24258:SF129">
    <property type="entry name" value="LP15124P-RELATED"/>
    <property type="match status" value="1"/>
</dbReference>
<protein>
    <recommendedName>
        <fullName evidence="5">Peptidase S1 domain-containing protein</fullName>
    </recommendedName>
</protein>
<evidence type="ECO:0000259" key="5">
    <source>
        <dbReference type="PROSITE" id="PS50240"/>
    </source>
</evidence>
<keyword evidence="3" id="KW-1015">Disulfide bond</keyword>
<dbReference type="GO" id="GO:0004252">
    <property type="term" value="F:serine-type endopeptidase activity"/>
    <property type="evidence" value="ECO:0007669"/>
    <property type="project" value="InterPro"/>
</dbReference>